<protein>
    <submittedName>
        <fullName evidence="1">Uncharacterized protein</fullName>
    </submittedName>
</protein>
<sequence length="134" mass="15222">MRAYYLEGDNIEWLIGVCLILFVIGVVGALAMFVIPEKINLRVCRANVFFFSALMAVVAFVILIVFTSRSFTMDELEAGGHWKNDCKLLEVNFPMGTFTEPVNKLDCAGVIINIPKVQYDEYIRQWGLYEGKTK</sequence>
<reference evidence="1 2" key="1">
    <citation type="submission" date="2017-11" db="EMBL/GenBank/DDBJ databases">
        <authorList>
            <person name="Han C.G."/>
        </authorList>
    </citation>
    <scope>NUCLEOTIDE SEQUENCE [LARGE SCALE GENOMIC DNA]</scope>
    <source>
        <strain evidence="1 2">A11</strain>
    </source>
</reference>
<comment type="caution">
    <text evidence="1">The sequence shown here is derived from an EMBL/GenBank/DDBJ whole genome shotgun (WGS) entry which is preliminary data.</text>
</comment>
<organism evidence="1 2">
    <name type="scientific">Klebsiella michiganensis</name>
    <dbReference type="NCBI Taxonomy" id="1134687"/>
    <lineage>
        <taxon>Bacteria</taxon>
        <taxon>Pseudomonadati</taxon>
        <taxon>Pseudomonadota</taxon>
        <taxon>Gammaproteobacteria</taxon>
        <taxon>Enterobacterales</taxon>
        <taxon>Enterobacteriaceae</taxon>
        <taxon>Klebsiella/Raoultella group</taxon>
        <taxon>Klebsiella</taxon>
    </lineage>
</organism>
<dbReference type="RefSeq" id="WP_047722576.1">
    <property type="nucleotide sequence ID" value="NZ_CADCYI010000023.1"/>
</dbReference>
<accession>A0A1Q8YU96</accession>
<dbReference type="GeneID" id="39685867"/>
<dbReference type="Proteomes" id="UP000234505">
    <property type="component" value="Unassembled WGS sequence"/>
</dbReference>
<dbReference type="EMBL" id="PIDS01000024">
    <property type="protein sequence ID" value="PLL44148.1"/>
    <property type="molecule type" value="Genomic_DNA"/>
</dbReference>
<gene>
    <name evidence="1" type="ORF">CWN50_01760</name>
</gene>
<evidence type="ECO:0000313" key="2">
    <source>
        <dbReference type="Proteomes" id="UP000234505"/>
    </source>
</evidence>
<reference evidence="1 2" key="2">
    <citation type="submission" date="2018-01" db="EMBL/GenBank/DDBJ databases">
        <title>Genomic study of Klebsiella pneumoniae.</title>
        <authorList>
            <person name="Yang Y."/>
            <person name="Bicalho R."/>
        </authorList>
    </citation>
    <scope>NUCLEOTIDE SEQUENCE [LARGE SCALE GENOMIC DNA]</scope>
    <source>
        <strain evidence="1 2">A11</strain>
    </source>
</reference>
<name>A0A1Q8YU96_9ENTR</name>
<evidence type="ECO:0000313" key="1">
    <source>
        <dbReference type="EMBL" id="PLL44148.1"/>
    </source>
</evidence>
<proteinExistence type="predicted"/>
<dbReference type="AlphaFoldDB" id="A0A1Q8YU96"/>